<evidence type="ECO:0000313" key="10">
    <source>
        <dbReference type="EMBL" id="MFA0792435.1"/>
    </source>
</evidence>
<name>A0ABV4NSP1_9GAMM</name>
<dbReference type="NCBIfam" id="TIGR00504">
    <property type="entry name" value="pyro_pdase"/>
    <property type="match status" value="1"/>
</dbReference>
<dbReference type="EC" id="3.4.19.3" evidence="9"/>
<proteinExistence type="inferred from homology"/>
<dbReference type="Pfam" id="PF01470">
    <property type="entry name" value="Peptidase_C15"/>
    <property type="match status" value="1"/>
</dbReference>
<dbReference type="RefSeq" id="WP_299587305.1">
    <property type="nucleotide sequence ID" value="NZ_JBGMEL010000025.1"/>
</dbReference>
<keyword evidence="11" id="KW-1185">Reference proteome</keyword>
<reference evidence="10 11" key="1">
    <citation type="submission" date="2024-08" db="EMBL/GenBank/DDBJ databases">
        <authorList>
            <person name="Ishaq N."/>
        </authorList>
    </citation>
    <scope>NUCLEOTIDE SEQUENCE [LARGE SCALE GENOMIC DNA]</scope>
    <source>
        <strain evidence="10 11">JCM 30400</strain>
    </source>
</reference>
<dbReference type="CDD" id="cd00501">
    <property type="entry name" value="Peptidase_C15"/>
    <property type="match status" value="1"/>
</dbReference>
<keyword evidence="6" id="KW-0645">Protease</keyword>
<dbReference type="EMBL" id="JBGMEL010000025">
    <property type="protein sequence ID" value="MFA0792435.1"/>
    <property type="molecule type" value="Genomic_DNA"/>
</dbReference>
<dbReference type="InterPro" id="IPR036440">
    <property type="entry name" value="Peptidase_C15-like_sf"/>
</dbReference>
<keyword evidence="5" id="KW-0963">Cytoplasm</keyword>
<accession>A0ABV4NSP1</accession>
<dbReference type="Gene3D" id="3.40.630.20">
    <property type="entry name" value="Peptidase C15, pyroglutamyl peptidase I-like"/>
    <property type="match status" value="1"/>
</dbReference>
<dbReference type="InterPro" id="IPR029762">
    <property type="entry name" value="PGP-I_bact-type"/>
</dbReference>
<gene>
    <name evidence="10" type="primary">pcp</name>
    <name evidence="10" type="ORF">ACCI51_18000</name>
</gene>
<evidence type="ECO:0000256" key="4">
    <source>
        <dbReference type="ARBA" id="ARBA00006641"/>
    </source>
</evidence>
<evidence type="ECO:0000256" key="1">
    <source>
        <dbReference type="ARBA" id="ARBA00001770"/>
    </source>
</evidence>
<evidence type="ECO:0000256" key="6">
    <source>
        <dbReference type="ARBA" id="ARBA00022670"/>
    </source>
</evidence>
<dbReference type="NCBIfam" id="NF009676">
    <property type="entry name" value="PRK13197.1"/>
    <property type="match status" value="1"/>
</dbReference>
<organism evidence="10 11">
    <name type="scientific">Microbulbifer echini</name>
    <dbReference type="NCBI Taxonomy" id="1529067"/>
    <lineage>
        <taxon>Bacteria</taxon>
        <taxon>Pseudomonadati</taxon>
        <taxon>Pseudomonadota</taxon>
        <taxon>Gammaproteobacteria</taxon>
        <taxon>Cellvibrionales</taxon>
        <taxon>Microbulbiferaceae</taxon>
        <taxon>Microbulbifer</taxon>
    </lineage>
</organism>
<evidence type="ECO:0000256" key="5">
    <source>
        <dbReference type="ARBA" id="ARBA00022490"/>
    </source>
</evidence>
<protein>
    <recommendedName>
        <fullName evidence="9">Pyroglutamyl-peptidase I</fullName>
        <ecNumber evidence="9">3.4.19.3</ecNumber>
    </recommendedName>
</protein>
<evidence type="ECO:0000256" key="2">
    <source>
        <dbReference type="ARBA" id="ARBA00002280"/>
    </source>
</evidence>
<evidence type="ECO:0000256" key="9">
    <source>
        <dbReference type="PROSITE-ProRule" id="PRU10076"/>
    </source>
</evidence>
<comment type="function">
    <text evidence="2">Removes 5-oxoproline from various penultimate amino acid residues except L-proline.</text>
</comment>
<comment type="subcellular location">
    <subcellularLocation>
        <location evidence="3">Cytoplasm</location>
    </subcellularLocation>
</comment>
<dbReference type="PROSITE" id="PS01333">
    <property type="entry name" value="PYRASE_GLU"/>
    <property type="match status" value="1"/>
</dbReference>
<dbReference type="SUPFAM" id="SSF53182">
    <property type="entry name" value="Pyrrolidone carboxyl peptidase (pyroglutamate aminopeptidase)"/>
    <property type="match status" value="1"/>
</dbReference>
<dbReference type="InterPro" id="IPR016125">
    <property type="entry name" value="Peptidase_C15-like"/>
</dbReference>
<evidence type="ECO:0000256" key="7">
    <source>
        <dbReference type="ARBA" id="ARBA00022801"/>
    </source>
</evidence>
<comment type="similarity">
    <text evidence="4">Belongs to the peptidase C15 family.</text>
</comment>
<keyword evidence="7 10" id="KW-0378">Hydrolase</keyword>
<keyword evidence="8" id="KW-0788">Thiol protease</keyword>
<dbReference type="PRINTS" id="PR00706">
    <property type="entry name" value="PYROGLUPTASE"/>
</dbReference>
<dbReference type="PANTHER" id="PTHR23402:SF1">
    <property type="entry name" value="PYROGLUTAMYL-PEPTIDASE I"/>
    <property type="match status" value="1"/>
</dbReference>
<dbReference type="PIRSF" id="PIRSF015592">
    <property type="entry name" value="Prld-crbxl_pptds"/>
    <property type="match status" value="1"/>
</dbReference>
<evidence type="ECO:0000313" key="11">
    <source>
        <dbReference type="Proteomes" id="UP001569414"/>
    </source>
</evidence>
<comment type="catalytic activity">
    <reaction evidence="1 9">
        <text>Release of an N-terminal pyroglutamyl group from a polypeptide, the second amino acid generally not being Pro.</text>
        <dbReference type="EC" id="3.4.19.3"/>
    </reaction>
</comment>
<evidence type="ECO:0000256" key="3">
    <source>
        <dbReference type="ARBA" id="ARBA00004496"/>
    </source>
</evidence>
<dbReference type="GO" id="GO:0016920">
    <property type="term" value="F:pyroglutamyl-peptidase activity"/>
    <property type="evidence" value="ECO:0007669"/>
    <property type="project" value="UniProtKB-EC"/>
</dbReference>
<sequence length="222" mass="24142">MTKVLVSGFEAFGHTPVNPAESVMRVLDGTRIGIAEICGLLVPNNFFESIDTVTAAIAELRPQLVIMLGEYAGRAVITIERIAQNFNDSSRYHLKDNRGVEMQGEPTIPNGPVAYRSNLPLRAMVKAMRNTGVPADISDTAATFCCNHLMYGVLHYIITNQLNIRAGWIHLPQLPQVAALAENIGTPSMSRETAALGVHAGIEAALAYSQDIDEPILSRFQI</sequence>
<dbReference type="PANTHER" id="PTHR23402">
    <property type="entry name" value="PROTEASE FAMILY C15 PYROGLUTAMYL-PEPTIDASE I-RELATED"/>
    <property type="match status" value="1"/>
</dbReference>
<evidence type="ECO:0000256" key="8">
    <source>
        <dbReference type="ARBA" id="ARBA00022807"/>
    </source>
</evidence>
<feature type="active site" evidence="9">
    <location>
        <position position="80"/>
    </location>
</feature>
<dbReference type="Proteomes" id="UP001569414">
    <property type="component" value="Unassembled WGS sequence"/>
</dbReference>
<comment type="caution">
    <text evidence="10">The sequence shown here is derived from an EMBL/GenBank/DDBJ whole genome shotgun (WGS) entry which is preliminary data.</text>
</comment>
<dbReference type="InterPro" id="IPR000816">
    <property type="entry name" value="Peptidase_C15"/>
</dbReference>
<dbReference type="InterPro" id="IPR033693">
    <property type="entry name" value="PGPEP1_Glu_AS"/>
</dbReference>